<name>A0A8H3ISJ2_9LECA</name>
<evidence type="ECO:0000313" key="2">
    <source>
        <dbReference type="Proteomes" id="UP000664169"/>
    </source>
</evidence>
<reference evidence="1" key="1">
    <citation type="submission" date="2021-03" db="EMBL/GenBank/DDBJ databases">
        <authorList>
            <person name="Tagirdzhanova G."/>
        </authorList>
    </citation>
    <scope>NUCLEOTIDE SEQUENCE</scope>
</reference>
<gene>
    <name evidence="1" type="ORF">GOMPHAMPRED_005565</name>
</gene>
<comment type="caution">
    <text evidence="1">The sequence shown here is derived from an EMBL/GenBank/DDBJ whole genome shotgun (WGS) entry which is preliminary data.</text>
</comment>
<evidence type="ECO:0000313" key="1">
    <source>
        <dbReference type="EMBL" id="CAF9930083.1"/>
    </source>
</evidence>
<dbReference type="AlphaFoldDB" id="A0A8H3ISJ2"/>
<sequence>MSAVSYWLADEWELCQPICEDLLEDPGLPRFHRAWSHLMIATDPRESNLESLSHATLAESLFRLMVEAHPDNECHKAGYKMAKETLDSETLEALEIMHEVEPDNVDIENRYKAAKEAYLVEYPYCQDYDLDVLSKISNQRAELKMLISNSSLVDLGTRSKSGATFRPKNMSEDGIPCGHALTEVLLAYLRQKLLGNQPVARRISRYRC</sequence>
<dbReference type="EMBL" id="CAJPDQ010000034">
    <property type="protein sequence ID" value="CAF9930083.1"/>
    <property type="molecule type" value="Genomic_DNA"/>
</dbReference>
<keyword evidence="2" id="KW-1185">Reference proteome</keyword>
<protein>
    <submittedName>
        <fullName evidence="1">Uncharacterized protein</fullName>
    </submittedName>
</protein>
<accession>A0A8H3ISJ2</accession>
<proteinExistence type="predicted"/>
<dbReference type="Proteomes" id="UP000664169">
    <property type="component" value="Unassembled WGS sequence"/>
</dbReference>
<organism evidence="1 2">
    <name type="scientific">Gomphillus americanus</name>
    <dbReference type="NCBI Taxonomy" id="1940652"/>
    <lineage>
        <taxon>Eukaryota</taxon>
        <taxon>Fungi</taxon>
        <taxon>Dikarya</taxon>
        <taxon>Ascomycota</taxon>
        <taxon>Pezizomycotina</taxon>
        <taxon>Lecanoromycetes</taxon>
        <taxon>OSLEUM clade</taxon>
        <taxon>Ostropomycetidae</taxon>
        <taxon>Ostropales</taxon>
        <taxon>Graphidaceae</taxon>
        <taxon>Gomphilloideae</taxon>
        <taxon>Gomphillus</taxon>
    </lineage>
</organism>